<dbReference type="PANTHER" id="PTHR30576">
    <property type="entry name" value="COLANIC BIOSYNTHESIS UDP-GLUCOSE LIPID CARRIER TRANSFERASE"/>
    <property type="match status" value="1"/>
</dbReference>
<evidence type="ECO:0000313" key="5">
    <source>
        <dbReference type="Proteomes" id="UP000460412"/>
    </source>
</evidence>
<dbReference type="InterPro" id="IPR003362">
    <property type="entry name" value="Bact_transf"/>
</dbReference>
<evidence type="ECO:0000259" key="3">
    <source>
        <dbReference type="Pfam" id="PF02397"/>
    </source>
</evidence>
<keyword evidence="2" id="KW-1133">Transmembrane helix</keyword>
<dbReference type="Proteomes" id="UP000460412">
    <property type="component" value="Unassembled WGS sequence"/>
</dbReference>
<protein>
    <submittedName>
        <fullName evidence="4">Sugar transferase</fullName>
    </submittedName>
</protein>
<sequence>MKYTYSFLKRLFDIVASLGGIIVTLPIWFVVIIGIEISDPGPLFYFARRVGKNNKYFYMIKFRSMRVDKNANEKSLRPEQSRIYPFGRFIRAAKLDELPQLLNVFLGSMTVVGPRPASVEQLSVTRGGENSSVASVKAGLTSPAALYDYLYGDFIEDEKEYEDKVLPARLALDRYYIGKQSMRYDLKLIWYTVRSIWGTIAKKIPVDILEEMLDAVDGDRQAIEEVKRRIDHIGDRS</sequence>
<comment type="caution">
    <text evidence="4">The sequence shown here is derived from an EMBL/GenBank/DDBJ whole genome shotgun (WGS) entry which is preliminary data.</text>
</comment>
<dbReference type="AlphaFoldDB" id="A0A7X3MLX1"/>
<organism evidence="4 5">
    <name type="scientific">Sporofaciens musculi</name>
    <dbReference type="NCBI Taxonomy" id="2681861"/>
    <lineage>
        <taxon>Bacteria</taxon>
        <taxon>Bacillati</taxon>
        <taxon>Bacillota</taxon>
        <taxon>Clostridia</taxon>
        <taxon>Lachnospirales</taxon>
        <taxon>Lachnospiraceae</taxon>
        <taxon>Sporofaciens</taxon>
    </lineage>
</organism>
<feature type="transmembrane region" description="Helical" evidence="2">
    <location>
        <begin position="12"/>
        <end position="35"/>
    </location>
</feature>
<dbReference type="Pfam" id="PF02397">
    <property type="entry name" value="Bac_transf"/>
    <property type="match status" value="1"/>
</dbReference>
<dbReference type="PANTHER" id="PTHR30576:SF20">
    <property type="entry name" value="QUINOVOSAMINEPHOSPHOTRANSFERAE-RELATED"/>
    <property type="match status" value="1"/>
</dbReference>
<accession>A0A7X3MLX1</accession>
<keyword evidence="4" id="KW-0808">Transferase</keyword>
<comment type="similarity">
    <text evidence="1">Belongs to the bacterial sugar transferase family.</text>
</comment>
<name>A0A7X3MLX1_9FIRM</name>
<proteinExistence type="inferred from homology"/>
<feature type="domain" description="Bacterial sugar transferase" evidence="3">
    <location>
        <begin position="9"/>
        <end position="196"/>
    </location>
</feature>
<gene>
    <name evidence="4" type="ORF">GN277_26145</name>
</gene>
<reference evidence="4 5" key="1">
    <citation type="submission" date="2019-12" db="EMBL/GenBank/DDBJ databases">
        <title>Sporaefaciens musculi gen. nov., sp. nov., a novel bacterium isolated from the caecum of an obese mouse.</title>
        <authorList>
            <person name="Rasmussen T.S."/>
            <person name="Streidl T."/>
            <person name="Hitch T.C.A."/>
            <person name="Wortmann E."/>
            <person name="Deptula P."/>
            <person name="Hansen M."/>
            <person name="Nielsen D.S."/>
            <person name="Clavel T."/>
            <person name="Vogensen F.K."/>
        </authorList>
    </citation>
    <scope>NUCLEOTIDE SEQUENCE [LARGE SCALE GENOMIC DNA]</scope>
    <source>
        <strain evidence="4 5">WCA-9-b2</strain>
    </source>
</reference>
<evidence type="ECO:0000313" key="4">
    <source>
        <dbReference type="EMBL" id="MXP78695.1"/>
    </source>
</evidence>
<keyword evidence="2" id="KW-0472">Membrane</keyword>
<dbReference type="EMBL" id="WUQX01000001">
    <property type="protein sequence ID" value="MXP78695.1"/>
    <property type="molecule type" value="Genomic_DNA"/>
</dbReference>
<keyword evidence="5" id="KW-1185">Reference proteome</keyword>
<keyword evidence="2" id="KW-0812">Transmembrane</keyword>
<evidence type="ECO:0000256" key="1">
    <source>
        <dbReference type="ARBA" id="ARBA00006464"/>
    </source>
</evidence>
<dbReference type="GO" id="GO:0016780">
    <property type="term" value="F:phosphotransferase activity, for other substituted phosphate groups"/>
    <property type="evidence" value="ECO:0007669"/>
    <property type="project" value="TreeGrafter"/>
</dbReference>
<evidence type="ECO:0000256" key="2">
    <source>
        <dbReference type="SAM" id="Phobius"/>
    </source>
</evidence>